<reference evidence="3" key="1">
    <citation type="submission" date="2016-10" db="EMBL/GenBank/DDBJ databases">
        <authorList>
            <person name="Varghese N."/>
            <person name="Submissions S."/>
        </authorList>
    </citation>
    <scope>NUCLEOTIDE SEQUENCE [LARGE SCALE GENOMIC DNA]</scope>
    <source>
        <strain evidence="3">DSM 27982</strain>
    </source>
</reference>
<proteinExistence type="predicted"/>
<keyword evidence="1" id="KW-1133">Transmembrane helix</keyword>
<evidence type="ECO:0000313" key="2">
    <source>
        <dbReference type="EMBL" id="SDN49667.1"/>
    </source>
</evidence>
<dbReference type="AlphaFoldDB" id="A0A1H0BVP9"/>
<keyword evidence="1" id="KW-0812">Transmembrane</keyword>
<name>A0A1H0BVP9_9ACTO</name>
<dbReference type="Proteomes" id="UP000198541">
    <property type="component" value="Unassembled WGS sequence"/>
</dbReference>
<evidence type="ECO:0000313" key="3">
    <source>
        <dbReference type="Proteomes" id="UP000198541"/>
    </source>
</evidence>
<accession>A0A1H0BVP9</accession>
<evidence type="ECO:0000256" key="1">
    <source>
        <dbReference type="SAM" id="Phobius"/>
    </source>
</evidence>
<keyword evidence="1" id="KW-0472">Membrane</keyword>
<keyword evidence="3" id="KW-1185">Reference proteome</keyword>
<protein>
    <submittedName>
        <fullName evidence="2">Uncharacterized protein</fullName>
    </submittedName>
</protein>
<gene>
    <name evidence="2" type="ORF">SAMN05216355_10534</name>
</gene>
<sequence>MVVDVLGREGFSLEAWDADPFLREYGPWTGAALRRGHAVKLILLTPVVYMVAPLALLVPWVRRSLGVVKMVAMAQDIGQGRSELLVGAYDIESEWISSGAVAAAKMLIATRERMADLGVLLVADPEQVDRYEGLPDDHPFQMQQWWLIRRAAKKAARSRH</sequence>
<feature type="transmembrane region" description="Helical" evidence="1">
    <location>
        <begin position="41"/>
        <end position="61"/>
    </location>
</feature>
<organism evidence="2 3">
    <name type="scientific">Actinomyces ruminicola</name>
    <dbReference type="NCBI Taxonomy" id="332524"/>
    <lineage>
        <taxon>Bacteria</taxon>
        <taxon>Bacillati</taxon>
        <taxon>Actinomycetota</taxon>
        <taxon>Actinomycetes</taxon>
        <taxon>Actinomycetales</taxon>
        <taxon>Actinomycetaceae</taxon>
        <taxon>Actinomyces</taxon>
    </lineage>
</organism>
<dbReference type="EMBL" id="FNIM01000005">
    <property type="protein sequence ID" value="SDN49667.1"/>
    <property type="molecule type" value="Genomic_DNA"/>
</dbReference>